<accession>A0AAV2F8T9</accession>
<keyword evidence="3" id="KW-1185">Reference proteome</keyword>
<reference evidence="2 3" key="1">
    <citation type="submission" date="2024-04" db="EMBL/GenBank/DDBJ databases">
        <authorList>
            <person name="Fracassetti M."/>
        </authorList>
    </citation>
    <scope>NUCLEOTIDE SEQUENCE [LARGE SCALE GENOMIC DNA]</scope>
</reference>
<dbReference type="AlphaFoldDB" id="A0AAV2F8T9"/>
<organism evidence="2 3">
    <name type="scientific">Linum trigynum</name>
    <dbReference type="NCBI Taxonomy" id="586398"/>
    <lineage>
        <taxon>Eukaryota</taxon>
        <taxon>Viridiplantae</taxon>
        <taxon>Streptophyta</taxon>
        <taxon>Embryophyta</taxon>
        <taxon>Tracheophyta</taxon>
        <taxon>Spermatophyta</taxon>
        <taxon>Magnoliopsida</taxon>
        <taxon>eudicotyledons</taxon>
        <taxon>Gunneridae</taxon>
        <taxon>Pentapetalae</taxon>
        <taxon>rosids</taxon>
        <taxon>fabids</taxon>
        <taxon>Malpighiales</taxon>
        <taxon>Linaceae</taxon>
        <taxon>Linum</taxon>
    </lineage>
</organism>
<sequence>MNPKNPRKWQFTWEDDHNWLEELLQAVDKDTDGSDGVVVVGENTPPKSKLKSCRSSKLVRDFEDDDDCVILDGDPDKPDQPVKDTADSDEDELLVVGEIEAHELVI</sequence>
<dbReference type="EMBL" id="OZ034819">
    <property type="protein sequence ID" value="CAL1394649.1"/>
    <property type="molecule type" value="Genomic_DNA"/>
</dbReference>
<evidence type="ECO:0000313" key="2">
    <source>
        <dbReference type="EMBL" id="CAL1394649.1"/>
    </source>
</evidence>
<dbReference type="PANTHER" id="PTHR33443">
    <property type="entry name" value="ZGC:112980"/>
    <property type="match status" value="1"/>
</dbReference>
<evidence type="ECO:0000256" key="1">
    <source>
        <dbReference type="SAM" id="MobiDB-lite"/>
    </source>
</evidence>
<protein>
    <submittedName>
        <fullName evidence="2">Uncharacterized protein</fullName>
    </submittedName>
</protein>
<name>A0AAV2F8T9_9ROSI</name>
<dbReference type="PANTHER" id="PTHR33443:SF35">
    <property type="entry name" value="VQ DOMAIN-CONTAINING PROTEIN"/>
    <property type="match status" value="1"/>
</dbReference>
<proteinExistence type="predicted"/>
<feature type="region of interest" description="Disordered" evidence="1">
    <location>
        <begin position="31"/>
        <end position="52"/>
    </location>
</feature>
<evidence type="ECO:0000313" key="3">
    <source>
        <dbReference type="Proteomes" id="UP001497516"/>
    </source>
</evidence>
<dbReference type="InterPro" id="IPR053234">
    <property type="entry name" value="RPM1_Interactor"/>
</dbReference>
<dbReference type="Proteomes" id="UP001497516">
    <property type="component" value="Chromosome 6"/>
</dbReference>
<gene>
    <name evidence="2" type="ORF">LTRI10_LOCUS35138</name>
</gene>